<evidence type="ECO:0000256" key="3">
    <source>
        <dbReference type="ARBA" id="ARBA00023082"/>
    </source>
</evidence>
<dbReference type="Gene3D" id="1.10.1740.10">
    <property type="match status" value="1"/>
</dbReference>
<dbReference type="Gene3D" id="1.10.10.10">
    <property type="entry name" value="Winged helix-like DNA-binding domain superfamily/Winged helix DNA-binding domain"/>
    <property type="match status" value="1"/>
</dbReference>
<keyword evidence="4" id="KW-0238">DNA-binding</keyword>
<organism evidence="9 10">
    <name type="scientific">Isoptericola halotolerans</name>
    <dbReference type="NCBI Taxonomy" id="300560"/>
    <lineage>
        <taxon>Bacteria</taxon>
        <taxon>Bacillati</taxon>
        <taxon>Actinomycetota</taxon>
        <taxon>Actinomycetes</taxon>
        <taxon>Micrococcales</taxon>
        <taxon>Promicromonosporaceae</taxon>
        <taxon>Isoptericola</taxon>
    </lineage>
</organism>
<dbReference type="Gene3D" id="2.60.40.10">
    <property type="entry name" value="Immunoglobulins"/>
    <property type="match status" value="1"/>
</dbReference>
<evidence type="ECO:0000256" key="1">
    <source>
        <dbReference type="ARBA" id="ARBA00010641"/>
    </source>
</evidence>
<keyword evidence="5" id="KW-0804">Transcription</keyword>
<evidence type="ECO:0000256" key="4">
    <source>
        <dbReference type="ARBA" id="ARBA00023125"/>
    </source>
</evidence>
<evidence type="ECO:0000313" key="9">
    <source>
        <dbReference type="EMBL" id="NOV97376.1"/>
    </source>
</evidence>
<dbReference type="InterPro" id="IPR013324">
    <property type="entry name" value="RNA_pol_sigma_r3/r4-like"/>
</dbReference>
<name>A0ABX2A468_9MICO</name>
<dbReference type="InterPro" id="IPR039425">
    <property type="entry name" value="RNA_pol_sigma-70-like"/>
</dbReference>
<dbReference type="SUPFAM" id="SSF88946">
    <property type="entry name" value="Sigma2 domain of RNA polymerase sigma factors"/>
    <property type="match status" value="1"/>
</dbReference>
<keyword evidence="10" id="KW-1185">Reference proteome</keyword>
<dbReference type="Pfam" id="PF13490">
    <property type="entry name" value="zf-HC2"/>
    <property type="match status" value="1"/>
</dbReference>
<dbReference type="Pfam" id="PF04542">
    <property type="entry name" value="Sigma70_r2"/>
    <property type="match status" value="1"/>
</dbReference>
<evidence type="ECO:0000259" key="8">
    <source>
        <dbReference type="Pfam" id="PF13490"/>
    </source>
</evidence>
<evidence type="ECO:0000313" key="10">
    <source>
        <dbReference type="Proteomes" id="UP000757540"/>
    </source>
</evidence>
<feature type="region of interest" description="Disordered" evidence="6">
    <location>
        <begin position="327"/>
        <end position="493"/>
    </location>
</feature>
<reference evidence="9 10" key="1">
    <citation type="submission" date="2020-05" db="EMBL/GenBank/DDBJ databases">
        <title>Genomic Encyclopedia of Type Strains, Phase III (KMG-III): the genomes of soil and plant-associated and newly described type strains.</title>
        <authorList>
            <person name="Whitman W."/>
        </authorList>
    </citation>
    <scope>NUCLEOTIDE SEQUENCE [LARGE SCALE GENOMIC DNA]</scope>
    <source>
        <strain evidence="9 10">KCTC 19046</strain>
    </source>
</reference>
<evidence type="ECO:0000256" key="2">
    <source>
        <dbReference type="ARBA" id="ARBA00023015"/>
    </source>
</evidence>
<feature type="compositionally biased region" description="Low complexity" evidence="6">
    <location>
        <begin position="331"/>
        <end position="343"/>
    </location>
</feature>
<accession>A0ABX2A468</accession>
<feature type="compositionally biased region" description="Pro residues" evidence="6">
    <location>
        <begin position="417"/>
        <end position="429"/>
    </location>
</feature>
<keyword evidence="2" id="KW-0805">Transcription regulation</keyword>
<dbReference type="InterPro" id="IPR013783">
    <property type="entry name" value="Ig-like_fold"/>
</dbReference>
<dbReference type="PANTHER" id="PTHR43133:SF8">
    <property type="entry name" value="RNA POLYMERASE SIGMA FACTOR HI_1459-RELATED"/>
    <property type="match status" value="1"/>
</dbReference>
<comment type="caution">
    <text evidence="9">The sequence shown here is derived from an EMBL/GenBank/DDBJ whole genome shotgun (WGS) entry which is preliminary data.</text>
</comment>
<dbReference type="PANTHER" id="PTHR43133">
    <property type="entry name" value="RNA POLYMERASE ECF-TYPE SIGMA FACTO"/>
    <property type="match status" value="1"/>
</dbReference>
<evidence type="ECO:0000259" key="7">
    <source>
        <dbReference type="Pfam" id="PF04542"/>
    </source>
</evidence>
<sequence>MRFGHRGPRDGESAALRELGDEQLAEAVRTGTERAFGVLWDRHAGAGLAAARRMTAAFDPEDLVQEAYLRIWNALLNGNGPDGPFRPYLYQTLRNIAASWSHRSTDIPVEDLPEQADPRDLSDDVVEGSVAMHAFRALPERWQSVLWYVEVEEMRPREAAPLLGLSASATAALAYRAREGLRRAWLQAHVNVRAVAPACRWSVERMGDFLRGSLSREVHHKVRRHVAECADCTLLVGELGDVSSRLRVGLLPLFLGAPALAAKAGLGGTAAVGVEPGSGGAGIAGIWRRVGRFGSQPVRGVVGGLALTAVVGAVAWAGSVVLGGPSAPEQPDAAAVVSSGPASPAGPEPAGPTDPAEPITEDPAPLTEPSPEVEASPPDTDDGTTGSEPAEPSRPQATPTEADPAPGVRPTDAPADATPPPDPPVPTPTPTVVSPTPTPTPSPTGTVPTPAPSLTPTPAPSPTPTQEPLDPPVLGSTTPRGTVAVFPRTSGEAPAGTLVSVTDASGTLVNTLTVDDSGTWDLTLDGLGTGDHGSLTVTQAAPDQQPVVDTIGPYEFDLPRIVSPADGDVLPGRWVPGEPPYTVDVAFDGTAGNTVQAAVDGAWTGNVHTLADEPLGRVVHGLEPGEHTLGLRMAEDLDGDEPRYGPTTTVTFTVVSPFEVAGAVPAYP</sequence>
<dbReference type="InterPro" id="IPR027383">
    <property type="entry name" value="Znf_put"/>
</dbReference>
<gene>
    <name evidence="9" type="ORF">HDG69_001951</name>
</gene>
<dbReference type="EMBL" id="JABEZU010000002">
    <property type="protein sequence ID" value="NOV97376.1"/>
    <property type="molecule type" value="Genomic_DNA"/>
</dbReference>
<dbReference type="SUPFAM" id="SSF88659">
    <property type="entry name" value="Sigma3 and sigma4 domains of RNA polymerase sigma factors"/>
    <property type="match status" value="1"/>
</dbReference>
<proteinExistence type="inferred from homology"/>
<protein>
    <submittedName>
        <fullName evidence="9">RNA polymerase sigma factor (Sigma-70 family)</fullName>
    </submittedName>
</protein>
<feature type="compositionally biased region" description="Pro residues" evidence="6">
    <location>
        <begin position="449"/>
        <end position="471"/>
    </location>
</feature>
<dbReference type="Proteomes" id="UP000757540">
    <property type="component" value="Unassembled WGS sequence"/>
</dbReference>
<dbReference type="RefSeq" id="WP_171783594.1">
    <property type="nucleotide sequence ID" value="NZ_BAAAML010000006.1"/>
</dbReference>
<dbReference type="InterPro" id="IPR036388">
    <property type="entry name" value="WH-like_DNA-bd_sf"/>
</dbReference>
<evidence type="ECO:0000256" key="6">
    <source>
        <dbReference type="SAM" id="MobiDB-lite"/>
    </source>
</evidence>
<evidence type="ECO:0000256" key="5">
    <source>
        <dbReference type="ARBA" id="ARBA00023163"/>
    </source>
</evidence>
<dbReference type="NCBIfam" id="TIGR02937">
    <property type="entry name" value="sigma70-ECF"/>
    <property type="match status" value="1"/>
</dbReference>
<dbReference type="InterPro" id="IPR007627">
    <property type="entry name" value="RNA_pol_sigma70_r2"/>
</dbReference>
<dbReference type="InterPro" id="IPR013325">
    <property type="entry name" value="RNA_pol_sigma_r2"/>
</dbReference>
<feature type="domain" description="Putative zinc-finger" evidence="8">
    <location>
        <begin position="199"/>
        <end position="232"/>
    </location>
</feature>
<dbReference type="InterPro" id="IPR014284">
    <property type="entry name" value="RNA_pol_sigma-70_dom"/>
</dbReference>
<feature type="domain" description="RNA polymerase sigma-70 region 2" evidence="7">
    <location>
        <begin position="41"/>
        <end position="97"/>
    </location>
</feature>
<comment type="similarity">
    <text evidence="1">Belongs to the sigma-70 factor family. ECF subfamily.</text>
</comment>
<keyword evidence="3" id="KW-0731">Sigma factor</keyword>